<gene>
    <name evidence="2" type="ORF">N0V93_006200</name>
</gene>
<organism evidence="2 3">
    <name type="scientific">Gnomoniopsis smithogilvyi</name>
    <dbReference type="NCBI Taxonomy" id="1191159"/>
    <lineage>
        <taxon>Eukaryota</taxon>
        <taxon>Fungi</taxon>
        <taxon>Dikarya</taxon>
        <taxon>Ascomycota</taxon>
        <taxon>Pezizomycotina</taxon>
        <taxon>Sordariomycetes</taxon>
        <taxon>Sordariomycetidae</taxon>
        <taxon>Diaporthales</taxon>
        <taxon>Gnomoniaceae</taxon>
        <taxon>Gnomoniopsis</taxon>
    </lineage>
</organism>
<protein>
    <submittedName>
        <fullName evidence="2">Uncharacterized protein</fullName>
    </submittedName>
</protein>
<keyword evidence="3" id="KW-1185">Reference proteome</keyword>
<dbReference type="AlphaFoldDB" id="A0A9W8YRG5"/>
<feature type="region of interest" description="Disordered" evidence="1">
    <location>
        <begin position="1"/>
        <end position="20"/>
    </location>
</feature>
<comment type="caution">
    <text evidence="2">The sequence shown here is derived from an EMBL/GenBank/DDBJ whole genome shotgun (WGS) entry which is preliminary data.</text>
</comment>
<sequence length="72" mass="7820">MGCTKGPAGPGQQAAQSETDRRLLKAGKILAAIRDDVPFSRSSGLWPHPEIAASRVVCHLSWRGWPEHPVPH</sequence>
<name>A0A9W8YRG5_9PEZI</name>
<evidence type="ECO:0000313" key="2">
    <source>
        <dbReference type="EMBL" id="KAJ4388740.1"/>
    </source>
</evidence>
<accession>A0A9W8YRG5</accession>
<evidence type="ECO:0000313" key="3">
    <source>
        <dbReference type="Proteomes" id="UP001140453"/>
    </source>
</evidence>
<dbReference type="Proteomes" id="UP001140453">
    <property type="component" value="Unassembled WGS sequence"/>
</dbReference>
<dbReference type="EMBL" id="JAPEVB010000004">
    <property type="protein sequence ID" value="KAJ4388740.1"/>
    <property type="molecule type" value="Genomic_DNA"/>
</dbReference>
<evidence type="ECO:0000256" key="1">
    <source>
        <dbReference type="SAM" id="MobiDB-lite"/>
    </source>
</evidence>
<reference evidence="2" key="1">
    <citation type="submission" date="2022-10" db="EMBL/GenBank/DDBJ databases">
        <title>Tapping the CABI collections for fungal endophytes: first genome assemblies for Collariella, Neodidymelliopsis, Ascochyta clinopodiicola, Didymella pomorum, Didymosphaeria variabile, Neocosmospora piperis and Neocucurbitaria cava.</title>
        <authorList>
            <person name="Hill R."/>
        </authorList>
    </citation>
    <scope>NUCLEOTIDE SEQUENCE</scope>
    <source>
        <strain evidence="2">IMI 355082</strain>
    </source>
</reference>
<proteinExistence type="predicted"/>